<sequence length="84" mass="9778">MNAKRKPCAIKEGDTVRISKAKLTFEEGYETNWTEELFTVSDCVKRDPLVYRLKDLLGEDIQGTFSAQELQKVEKMLIFQLTKY</sequence>
<dbReference type="PANTHER" id="PTHR46585:SF1">
    <property type="entry name" value="CHROMO DOMAIN-CONTAINING PROTEIN"/>
    <property type="match status" value="1"/>
</dbReference>
<organism evidence="1 2">
    <name type="scientific">Larinioides sclopetarius</name>
    <dbReference type="NCBI Taxonomy" id="280406"/>
    <lineage>
        <taxon>Eukaryota</taxon>
        <taxon>Metazoa</taxon>
        <taxon>Ecdysozoa</taxon>
        <taxon>Arthropoda</taxon>
        <taxon>Chelicerata</taxon>
        <taxon>Arachnida</taxon>
        <taxon>Araneae</taxon>
        <taxon>Araneomorphae</taxon>
        <taxon>Entelegynae</taxon>
        <taxon>Araneoidea</taxon>
        <taxon>Araneidae</taxon>
        <taxon>Larinioides</taxon>
    </lineage>
</organism>
<reference evidence="1 2" key="1">
    <citation type="submission" date="2024-04" db="EMBL/GenBank/DDBJ databases">
        <authorList>
            <person name="Rising A."/>
            <person name="Reimegard J."/>
            <person name="Sonavane S."/>
            <person name="Akerstrom W."/>
            <person name="Nylinder S."/>
            <person name="Hedman E."/>
            <person name="Kallberg Y."/>
        </authorList>
    </citation>
    <scope>NUCLEOTIDE SEQUENCE [LARGE SCALE GENOMIC DNA]</scope>
</reference>
<dbReference type="EMBL" id="CAXIEN010000463">
    <property type="protein sequence ID" value="CAL1298498.1"/>
    <property type="molecule type" value="Genomic_DNA"/>
</dbReference>
<evidence type="ECO:0000313" key="1">
    <source>
        <dbReference type="EMBL" id="CAL1298498.1"/>
    </source>
</evidence>
<comment type="caution">
    <text evidence="1">The sequence shown here is derived from an EMBL/GenBank/DDBJ whole genome shotgun (WGS) entry which is preliminary data.</text>
</comment>
<dbReference type="AlphaFoldDB" id="A0AAV2BQZ9"/>
<dbReference type="PANTHER" id="PTHR46585">
    <property type="entry name" value="INTEGRASE CORE DOMAIN CONTAINING PROTEIN"/>
    <property type="match status" value="1"/>
</dbReference>
<gene>
    <name evidence="1" type="ORF">LARSCL_LOCUS20865</name>
</gene>
<accession>A0AAV2BQZ9</accession>
<proteinExistence type="predicted"/>
<name>A0AAV2BQZ9_9ARAC</name>
<protein>
    <submittedName>
        <fullName evidence="1">Uncharacterized protein</fullName>
    </submittedName>
</protein>
<evidence type="ECO:0000313" key="2">
    <source>
        <dbReference type="Proteomes" id="UP001497382"/>
    </source>
</evidence>
<keyword evidence="2" id="KW-1185">Reference proteome</keyword>
<dbReference type="Proteomes" id="UP001497382">
    <property type="component" value="Unassembled WGS sequence"/>
</dbReference>